<dbReference type="Pfam" id="PF08448">
    <property type="entry name" value="PAS_4"/>
    <property type="match status" value="1"/>
</dbReference>
<dbReference type="PANTHER" id="PTHR44757">
    <property type="entry name" value="DIGUANYLATE CYCLASE DGCP"/>
    <property type="match status" value="1"/>
</dbReference>
<gene>
    <name evidence="4" type="ORF">ACFOEI_14970</name>
</gene>
<dbReference type="Gene3D" id="3.30.70.270">
    <property type="match status" value="1"/>
</dbReference>
<dbReference type="CDD" id="cd01949">
    <property type="entry name" value="GGDEF"/>
    <property type="match status" value="1"/>
</dbReference>
<dbReference type="PIRSF" id="PIRSF005925">
    <property type="entry name" value="Dos"/>
    <property type="match status" value="1"/>
</dbReference>
<dbReference type="InterPro" id="IPR043128">
    <property type="entry name" value="Rev_trsase/Diguanyl_cyclase"/>
</dbReference>
<keyword evidence="5" id="KW-1185">Reference proteome</keyword>
<evidence type="ECO:0000313" key="4">
    <source>
        <dbReference type="EMBL" id="MFC3293356.1"/>
    </source>
</evidence>
<feature type="domain" description="GGDEF" evidence="3">
    <location>
        <begin position="328"/>
        <end position="461"/>
    </location>
</feature>
<dbReference type="Gene3D" id="3.30.450.20">
    <property type="entry name" value="PAS domain"/>
    <property type="match status" value="1"/>
</dbReference>
<dbReference type="InterPro" id="IPR000160">
    <property type="entry name" value="GGDEF_dom"/>
</dbReference>
<comment type="caution">
    <text evidence="4">The sequence shown here is derived from an EMBL/GenBank/DDBJ whole genome shotgun (WGS) entry which is preliminary data.</text>
</comment>
<dbReference type="SMART" id="SM00091">
    <property type="entry name" value="PAS"/>
    <property type="match status" value="1"/>
</dbReference>
<dbReference type="InterPro" id="IPR003018">
    <property type="entry name" value="GAF"/>
</dbReference>
<dbReference type="EMBL" id="JBHRUH010000031">
    <property type="protein sequence ID" value="MFC3293356.1"/>
    <property type="molecule type" value="Genomic_DNA"/>
</dbReference>
<dbReference type="NCBIfam" id="TIGR00229">
    <property type="entry name" value="sensory_box"/>
    <property type="match status" value="1"/>
</dbReference>
<dbReference type="Gene3D" id="3.30.450.40">
    <property type="match status" value="1"/>
</dbReference>
<evidence type="ECO:0000313" key="5">
    <source>
        <dbReference type="Proteomes" id="UP001595640"/>
    </source>
</evidence>
<dbReference type="InterPro" id="IPR035919">
    <property type="entry name" value="EAL_sf"/>
</dbReference>
<dbReference type="Pfam" id="PF13185">
    <property type="entry name" value="GAF_2"/>
    <property type="match status" value="1"/>
</dbReference>
<feature type="domain" description="PAS" evidence="1">
    <location>
        <begin position="173"/>
        <end position="243"/>
    </location>
</feature>
<evidence type="ECO:0000259" key="1">
    <source>
        <dbReference type="PROSITE" id="PS50112"/>
    </source>
</evidence>
<dbReference type="SUPFAM" id="SSF141868">
    <property type="entry name" value="EAL domain-like"/>
    <property type="match status" value="1"/>
</dbReference>
<dbReference type="InterPro" id="IPR035965">
    <property type="entry name" value="PAS-like_dom_sf"/>
</dbReference>
<accession>A0ABV7M388</accession>
<dbReference type="InterPro" id="IPR052155">
    <property type="entry name" value="Biofilm_reg_signaling"/>
</dbReference>
<dbReference type="Gene3D" id="3.20.20.450">
    <property type="entry name" value="EAL domain"/>
    <property type="match status" value="1"/>
</dbReference>
<dbReference type="SUPFAM" id="SSF55785">
    <property type="entry name" value="PYP-like sensor domain (PAS domain)"/>
    <property type="match status" value="1"/>
</dbReference>
<dbReference type="CDD" id="cd00130">
    <property type="entry name" value="PAS"/>
    <property type="match status" value="1"/>
</dbReference>
<sequence length="734" mass="81228">MQLDAQQAIQDLIAQDAPLEVTLTRICEMVDRLAPGLITTIMLVDPDNATLSLKAASEQLATSYRDAMQGISIGEYSGSCGRAAYYQQPVVTEDILKDPCWENYRALATHHRLRACWSYPVSTREGGLLGTFAGYYPVPGRPSATENDHLGRAACLAGLAVERHQDRQALRVSEQHYRSLFTHHPDAVFSMNLNGIFLTANQAVLRHIGCSEHEVIGLHYSTFVVPEDRPRAERHFAQACAGAPQHYEIQATTHLEPHYYLAVTNLPIEVDGQVVGVYGIVKDITENKANEARLAHHATHDPLTGRANRTLLEERLGHDYELILQHQGILEVLFIDLDDFKPINDSLGHAAGDQLLKAAAGRLQGLLMPADTLARFGGDEFVIVLPSLDMLGRAGWLAEQALASLARPFEIKGRQVYVTASIGIATSQVAFQHPTELVQYADLAMYEAKKKGRNTVCWYNVDVMEVANEQVTLRRELHEAMSRGDFCLHYQPIIQARDGKIVGFEALLRWNHPTLGNIPPSKFIPLAEQTGQIIPLGQWVMARACWDIKQLNNRLATHYFVSVNVSPLQFHRKDFVAQLQIALTKSDLAPTLLDVEVTEGVLVEANDGESQTLKAVRSMGVGVSIDDFGTGYSSLSYLRKLPISKIKLDREFLIDIQSCPRSAAIVDSIIQLAHSLDLEVVAEGVETAQQHRDLLARTCDLCQGYLYGKAMAPHCLEAFILECGDNPLGSLPSR</sequence>
<dbReference type="Pfam" id="PF00990">
    <property type="entry name" value="GGDEF"/>
    <property type="match status" value="1"/>
</dbReference>
<dbReference type="Pfam" id="PF00563">
    <property type="entry name" value="EAL"/>
    <property type="match status" value="1"/>
</dbReference>
<dbReference type="SMART" id="SM00267">
    <property type="entry name" value="GGDEF"/>
    <property type="match status" value="1"/>
</dbReference>
<dbReference type="SMART" id="SM00052">
    <property type="entry name" value="EAL"/>
    <property type="match status" value="1"/>
</dbReference>
<proteinExistence type="predicted"/>
<dbReference type="RefSeq" id="WP_019017625.1">
    <property type="nucleotide sequence ID" value="NZ_BMXD01000001.1"/>
</dbReference>
<dbReference type="PANTHER" id="PTHR44757:SF2">
    <property type="entry name" value="BIOFILM ARCHITECTURE MAINTENANCE PROTEIN MBAA"/>
    <property type="match status" value="1"/>
</dbReference>
<evidence type="ECO:0000259" key="2">
    <source>
        <dbReference type="PROSITE" id="PS50883"/>
    </source>
</evidence>
<dbReference type="Proteomes" id="UP001595640">
    <property type="component" value="Unassembled WGS sequence"/>
</dbReference>
<dbReference type="PROSITE" id="PS50887">
    <property type="entry name" value="GGDEF"/>
    <property type="match status" value="1"/>
</dbReference>
<organism evidence="4 5">
    <name type="scientific">Modicisalibacter luteus</name>
    <dbReference type="NCBI Taxonomy" id="453962"/>
    <lineage>
        <taxon>Bacteria</taxon>
        <taxon>Pseudomonadati</taxon>
        <taxon>Pseudomonadota</taxon>
        <taxon>Gammaproteobacteria</taxon>
        <taxon>Oceanospirillales</taxon>
        <taxon>Halomonadaceae</taxon>
        <taxon>Modicisalibacter</taxon>
    </lineage>
</organism>
<protein>
    <submittedName>
        <fullName evidence="4">EAL domain-containing protein</fullName>
    </submittedName>
</protein>
<reference evidence="5" key="1">
    <citation type="journal article" date="2019" name="Int. J. Syst. Evol. Microbiol.">
        <title>The Global Catalogue of Microorganisms (GCM) 10K type strain sequencing project: providing services to taxonomists for standard genome sequencing and annotation.</title>
        <authorList>
            <consortium name="The Broad Institute Genomics Platform"/>
            <consortium name="The Broad Institute Genome Sequencing Center for Infectious Disease"/>
            <person name="Wu L."/>
            <person name="Ma J."/>
        </authorList>
    </citation>
    <scope>NUCLEOTIDE SEQUENCE [LARGE SCALE GENOMIC DNA]</scope>
    <source>
        <strain evidence="5">KCTC 12847</strain>
    </source>
</reference>
<dbReference type="CDD" id="cd01948">
    <property type="entry name" value="EAL"/>
    <property type="match status" value="1"/>
</dbReference>
<dbReference type="InterPro" id="IPR029787">
    <property type="entry name" value="Nucleotide_cyclase"/>
</dbReference>
<dbReference type="SUPFAM" id="SSF55073">
    <property type="entry name" value="Nucleotide cyclase"/>
    <property type="match status" value="1"/>
</dbReference>
<dbReference type="InterPro" id="IPR013656">
    <property type="entry name" value="PAS_4"/>
</dbReference>
<evidence type="ECO:0000259" key="3">
    <source>
        <dbReference type="PROSITE" id="PS50887"/>
    </source>
</evidence>
<dbReference type="InterPro" id="IPR012226">
    <property type="entry name" value="Diguanyl_cyclase/Pdiesterase"/>
</dbReference>
<dbReference type="PROSITE" id="PS50883">
    <property type="entry name" value="EAL"/>
    <property type="match status" value="1"/>
</dbReference>
<dbReference type="InterPro" id="IPR029016">
    <property type="entry name" value="GAF-like_dom_sf"/>
</dbReference>
<dbReference type="SUPFAM" id="SSF55781">
    <property type="entry name" value="GAF domain-like"/>
    <property type="match status" value="1"/>
</dbReference>
<dbReference type="PROSITE" id="PS50112">
    <property type="entry name" value="PAS"/>
    <property type="match status" value="1"/>
</dbReference>
<dbReference type="NCBIfam" id="TIGR00254">
    <property type="entry name" value="GGDEF"/>
    <property type="match status" value="1"/>
</dbReference>
<dbReference type="InterPro" id="IPR000014">
    <property type="entry name" value="PAS"/>
</dbReference>
<dbReference type="InterPro" id="IPR001633">
    <property type="entry name" value="EAL_dom"/>
</dbReference>
<dbReference type="SMART" id="SM00065">
    <property type="entry name" value="GAF"/>
    <property type="match status" value="1"/>
</dbReference>
<feature type="domain" description="EAL" evidence="2">
    <location>
        <begin position="470"/>
        <end position="724"/>
    </location>
</feature>
<name>A0ABV7M388_9GAMM</name>